<reference evidence="13 14" key="1">
    <citation type="submission" date="2023-10" db="EMBL/GenBank/DDBJ databases">
        <title>Two novel species belonging to the OM43/NOR5 clade.</title>
        <authorList>
            <person name="Park M."/>
        </authorList>
    </citation>
    <scope>NUCLEOTIDE SEQUENCE [LARGE SCALE GENOMIC DNA]</scope>
    <source>
        <strain evidence="13 14">IMCC43200</strain>
    </source>
</reference>
<dbReference type="RefSeq" id="WP_407348163.1">
    <property type="nucleotide sequence ID" value="NZ_CP136864.1"/>
</dbReference>
<dbReference type="InterPro" id="IPR036188">
    <property type="entry name" value="FAD/NAD-bd_sf"/>
</dbReference>
<dbReference type="NCBIfam" id="TIGR02023">
    <property type="entry name" value="BchP-ChlP"/>
    <property type="match status" value="1"/>
</dbReference>
<dbReference type="Proteomes" id="UP001626537">
    <property type="component" value="Chromosome"/>
</dbReference>
<comment type="catalytic activity">
    <reaction evidence="11">
        <text>phytyl diphosphate + 3 NADP(+) = geranylgeranyl diphosphate + 3 NADPH + 3 H(+)</text>
        <dbReference type="Rhea" id="RHEA:26229"/>
        <dbReference type="ChEBI" id="CHEBI:15378"/>
        <dbReference type="ChEBI" id="CHEBI:57533"/>
        <dbReference type="ChEBI" id="CHEBI:57783"/>
        <dbReference type="ChEBI" id="CHEBI:58349"/>
        <dbReference type="ChEBI" id="CHEBI:75434"/>
        <dbReference type="EC" id="1.3.1.83"/>
    </reaction>
</comment>
<comment type="similarity">
    <text evidence="1">Belongs to the geranylgeranyl reductase family. ChlP subfamily.</text>
</comment>
<dbReference type="PRINTS" id="PR00420">
    <property type="entry name" value="RNGMNOXGNASE"/>
</dbReference>
<dbReference type="EC" id="1.3.1.83" evidence="2"/>
<dbReference type="InterPro" id="IPR010253">
    <property type="entry name" value="BchP_ChlP_pln/prok"/>
</dbReference>
<evidence type="ECO:0000259" key="12">
    <source>
        <dbReference type="Pfam" id="PF01494"/>
    </source>
</evidence>
<dbReference type="SUPFAM" id="SSF51905">
    <property type="entry name" value="FAD/NAD(P)-binding domain"/>
    <property type="match status" value="1"/>
</dbReference>
<dbReference type="Gene3D" id="3.50.50.60">
    <property type="entry name" value="FAD/NAD(P)-binding domain"/>
    <property type="match status" value="1"/>
</dbReference>
<dbReference type="InterPro" id="IPR050407">
    <property type="entry name" value="Geranylgeranyl_reductase"/>
</dbReference>
<keyword evidence="5" id="KW-0560">Oxidoreductase</keyword>
<dbReference type="NCBIfam" id="TIGR02032">
    <property type="entry name" value="GG-red-SF"/>
    <property type="match status" value="1"/>
</dbReference>
<evidence type="ECO:0000256" key="11">
    <source>
        <dbReference type="ARBA" id="ARBA00047837"/>
    </source>
</evidence>
<keyword evidence="4" id="KW-0521">NADP</keyword>
<evidence type="ECO:0000256" key="9">
    <source>
        <dbReference type="ARBA" id="ARBA00038079"/>
    </source>
</evidence>
<keyword evidence="14" id="KW-1185">Reference proteome</keyword>
<gene>
    <name evidence="13" type="ORF">R0135_17315</name>
</gene>
<keyword evidence="3" id="KW-0602">Photosynthesis</keyword>
<sequence>MHAETETTGIPEYDVVVVGGGPAGATAAYDLTKSGRKVLLIERGFRIKPCGGAIPPRAVEQFNIPSEQIVARIRSARMISPADQRVDMPVGDTYVAMVDRDKFDPFLRERAVAAGATLQIGAYKSLVYQEDGRVRLRYLDKSGSGGEHEVVASAVIGADGAKSRVGAQCIPGGDKLKCVFAYHEIVEAPQKEQGADYDEARCDVWYQGRLSPDFYAWVFPHGKHASIGTGSAQKNYSATAAVEALRKDVGLDTAKTIRREGAPIPMKPLKRWDDGRAVLLAGDSAGVVAPASGEGIYYALLGGRLAAEAINEFLVNRNPAALKLARKRFMKLHGKVFFVLGLLQRFWYGSDKRREKFVKMCRDPDIQYLTWQSYTQKELVRERPTAHVKIFFKDLAELLGLARA</sequence>
<evidence type="ECO:0000256" key="10">
    <source>
        <dbReference type="ARBA" id="ARBA00040363"/>
    </source>
</evidence>
<evidence type="ECO:0000313" key="14">
    <source>
        <dbReference type="Proteomes" id="UP001626537"/>
    </source>
</evidence>
<evidence type="ECO:0000256" key="1">
    <source>
        <dbReference type="ARBA" id="ARBA00006632"/>
    </source>
</evidence>
<protein>
    <recommendedName>
        <fullName evidence="10">Protein CbrA</fullName>
        <ecNumber evidence="2">1.3.1.83</ecNumber>
    </recommendedName>
    <alternativeName>
        <fullName evidence="8">Geranylgeranyl reductase</fullName>
    </alternativeName>
</protein>
<evidence type="ECO:0000256" key="6">
    <source>
        <dbReference type="ARBA" id="ARBA00023171"/>
    </source>
</evidence>
<evidence type="ECO:0000313" key="13">
    <source>
        <dbReference type="EMBL" id="WOJ93517.1"/>
    </source>
</evidence>
<accession>A0ABZ0I1Z8</accession>
<comment type="similarity">
    <text evidence="9">Belongs to the CbrA family.</text>
</comment>
<name>A0ABZ0I1Z8_9GAMM</name>
<evidence type="ECO:0000256" key="2">
    <source>
        <dbReference type="ARBA" id="ARBA00012380"/>
    </source>
</evidence>
<dbReference type="EMBL" id="CP136864">
    <property type="protein sequence ID" value="WOJ93517.1"/>
    <property type="molecule type" value="Genomic_DNA"/>
</dbReference>
<dbReference type="PANTHER" id="PTHR42685:SF4">
    <property type="entry name" value="GERANYLGERANYL DIPHOSPHATE REDUCTASE, CHLOROPLASTIC"/>
    <property type="match status" value="1"/>
</dbReference>
<evidence type="ECO:0000256" key="7">
    <source>
        <dbReference type="ARBA" id="ARBA00023444"/>
    </source>
</evidence>
<dbReference type="InterPro" id="IPR011777">
    <property type="entry name" value="Geranylgeranyl_Rdtase_fam"/>
</dbReference>
<evidence type="ECO:0000256" key="8">
    <source>
        <dbReference type="ARBA" id="ARBA00033069"/>
    </source>
</evidence>
<dbReference type="PANTHER" id="PTHR42685">
    <property type="entry name" value="GERANYLGERANYL DIPHOSPHATE REDUCTASE"/>
    <property type="match status" value="1"/>
</dbReference>
<proteinExistence type="inferred from homology"/>
<comment type="pathway">
    <text evidence="7">Porphyrin-containing compound metabolism.</text>
</comment>
<keyword evidence="6" id="KW-0149">Chlorophyll biosynthesis</keyword>
<dbReference type="InterPro" id="IPR002938">
    <property type="entry name" value="FAD-bd"/>
</dbReference>
<evidence type="ECO:0000256" key="4">
    <source>
        <dbReference type="ARBA" id="ARBA00022857"/>
    </source>
</evidence>
<organism evidence="13 14">
    <name type="scientific">Congregibacter variabilis</name>
    <dbReference type="NCBI Taxonomy" id="3081200"/>
    <lineage>
        <taxon>Bacteria</taxon>
        <taxon>Pseudomonadati</taxon>
        <taxon>Pseudomonadota</taxon>
        <taxon>Gammaproteobacteria</taxon>
        <taxon>Cellvibrionales</taxon>
        <taxon>Halieaceae</taxon>
        <taxon>Congregibacter</taxon>
    </lineage>
</organism>
<dbReference type="Pfam" id="PF01494">
    <property type="entry name" value="FAD_binding_3"/>
    <property type="match status" value="1"/>
</dbReference>
<evidence type="ECO:0000256" key="5">
    <source>
        <dbReference type="ARBA" id="ARBA00023002"/>
    </source>
</evidence>
<evidence type="ECO:0000256" key="3">
    <source>
        <dbReference type="ARBA" id="ARBA00022531"/>
    </source>
</evidence>
<feature type="domain" description="FAD-binding" evidence="12">
    <location>
        <begin position="12"/>
        <end position="297"/>
    </location>
</feature>